<reference evidence="2 3" key="1">
    <citation type="submission" date="2014-11" db="EMBL/GenBank/DDBJ databases">
        <authorList>
            <person name="Aslett M.A."/>
            <person name="De Silva N."/>
        </authorList>
    </citation>
    <scope>NUCLEOTIDE SEQUENCE [LARGE SCALE GENOMIC DNA]</scope>
    <source>
        <strain evidence="2 3">ATCC9714</strain>
    </source>
</reference>
<dbReference type="PROSITE" id="PS51257">
    <property type="entry name" value="PROKAR_LIPOPROTEIN"/>
    <property type="match status" value="1"/>
</dbReference>
<organism evidence="2 3">
    <name type="scientific">Paraclostridium sordellii</name>
    <name type="common">Clostridium sordellii</name>
    <dbReference type="NCBI Taxonomy" id="1505"/>
    <lineage>
        <taxon>Bacteria</taxon>
        <taxon>Bacillati</taxon>
        <taxon>Bacillota</taxon>
        <taxon>Clostridia</taxon>
        <taxon>Peptostreptococcales</taxon>
        <taxon>Peptostreptococcaceae</taxon>
        <taxon>Paraclostridium</taxon>
    </lineage>
</organism>
<proteinExistence type="predicted"/>
<sequence length="84" mass="9594">MKNFFSPKGNFNIFIVIGLSIMFACINLPRNVAIPLVLLAIIISWIPIIYQGLISYKESKKTSKIIRPILALLFIIFLIIFQII</sequence>
<gene>
    <name evidence="2" type="ORF">ATCC9714_10111</name>
</gene>
<evidence type="ECO:0000313" key="3">
    <source>
        <dbReference type="Proteomes" id="UP000032811"/>
    </source>
</evidence>
<evidence type="ECO:0000313" key="2">
    <source>
        <dbReference type="EMBL" id="CEJ73123.1"/>
    </source>
</evidence>
<evidence type="ECO:0000256" key="1">
    <source>
        <dbReference type="SAM" id="Phobius"/>
    </source>
</evidence>
<keyword evidence="3" id="KW-1185">Reference proteome</keyword>
<keyword evidence="1" id="KW-0812">Transmembrane</keyword>
<protein>
    <recommendedName>
        <fullName evidence="4">Lipoprotein</fullName>
    </recommendedName>
</protein>
<keyword evidence="1" id="KW-1133">Transmembrane helix</keyword>
<name>A0ABM9RM70_PARSO</name>
<evidence type="ECO:0008006" key="4">
    <source>
        <dbReference type="Google" id="ProtNLM"/>
    </source>
</evidence>
<feature type="transmembrane region" description="Helical" evidence="1">
    <location>
        <begin position="12"/>
        <end position="29"/>
    </location>
</feature>
<accession>A0ABM9RM70</accession>
<feature type="transmembrane region" description="Helical" evidence="1">
    <location>
        <begin position="35"/>
        <end position="53"/>
    </location>
</feature>
<keyword evidence="1" id="KW-0472">Membrane</keyword>
<dbReference type="EMBL" id="LN679998">
    <property type="protein sequence ID" value="CEJ73123.1"/>
    <property type="molecule type" value="Genomic_DNA"/>
</dbReference>
<dbReference type="Proteomes" id="UP000032811">
    <property type="component" value="Chromosome 1"/>
</dbReference>
<feature type="transmembrane region" description="Helical" evidence="1">
    <location>
        <begin position="65"/>
        <end position="83"/>
    </location>
</feature>